<keyword evidence="5" id="KW-1185">Reference proteome</keyword>
<evidence type="ECO:0000259" key="3">
    <source>
        <dbReference type="PROSITE" id="PS50891"/>
    </source>
</evidence>
<dbReference type="EMBL" id="JBEAFC010000009">
    <property type="protein sequence ID" value="KAL1542528.1"/>
    <property type="molecule type" value="Genomic_DNA"/>
</dbReference>
<organism evidence="4 5">
    <name type="scientific">Salvia divinorum</name>
    <name type="common">Maria pastora</name>
    <name type="synonym">Diviner's sage</name>
    <dbReference type="NCBI Taxonomy" id="28513"/>
    <lineage>
        <taxon>Eukaryota</taxon>
        <taxon>Viridiplantae</taxon>
        <taxon>Streptophyta</taxon>
        <taxon>Embryophyta</taxon>
        <taxon>Tracheophyta</taxon>
        <taxon>Spermatophyta</taxon>
        <taxon>Magnoliopsida</taxon>
        <taxon>eudicotyledons</taxon>
        <taxon>Gunneridae</taxon>
        <taxon>Pentapetalae</taxon>
        <taxon>asterids</taxon>
        <taxon>lamiids</taxon>
        <taxon>Lamiales</taxon>
        <taxon>Lamiaceae</taxon>
        <taxon>Nepetoideae</taxon>
        <taxon>Mentheae</taxon>
        <taxon>Salviinae</taxon>
        <taxon>Salvia</taxon>
        <taxon>Salvia subgen. Calosphace</taxon>
    </lineage>
</organism>
<gene>
    <name evidence="4" type="primary">LBD11</name>
    <name evidence="4" type="ORF">AAHA92_26610</name>
</gene>
<comment type="caution">
    <text evidence="4">The sequence shown here is derived from an EMBL/GenBank/DDBJ whole genome shotgun (WGS) entry which is preliminary data.</text>
</comment>
<evidence type="ECO:0000313" key="5">
    <source>
        <dbReference type="Proteomes" id="UP001567538"/>
    </source>
</evidence>
<feature type="coiled-coil region" evidence="2">
    <location>
        <begin position="122"/>
        <end position="149"/>
    </location>
</feature>
<dbReference type="PANTHER" id="PTHR31301:SF206">
    <property type="entry name" value="LOB DOMAIN-CONTAINING PROTEIN 1"/>
    <property type="match status" value="1"/>
</dbReference>
<reference evidence="4 5" key="1">
    <citation type="submission" date="2024-06" db="EMBL/GenBank/DDBJ databases">
        <title>A chromosome level genome sequence of Diviner's sage (Salvia divinorum).</title>
        <authorList>
            <person name="Ford S.A."/>
            <person name="Ro D.-K."/>
            <person name="Ness R.W."/>
            <person name="Phillips M.A."/>
        </authorList>
    </citation>
    <scope>NUCLEOTIDE SEQUENCE [LARGE SCALE GENOMIC DNA]</scope>
    <source>
        <strain evidence="4">SAF-2024a</strain>
        <tissue evidence="4">Leaf</tissue>
    </source>
</reference>
<evidence type="ECO:0000256" key="2">
    <source>
        <dbReference type="SAM" id="Coils"/>
    </source>
</evidence>
<evidence type="ECO:0000256" key="1">
    <source>
        <dbReference type="ARBA" id="ARBA00005474"/>
    </source>
</evidence>
<name>A0ABD1GHJ1_SALDI</name>
<keyword evidence="2" id="KW-0175">Coiled coil</keyword>
<dbReference type="Pfam" id="PF03195">
    <property type="entry name" value="LOB"/>
    <property type="match status" value="1"/>
</dbReference>
<protein>
    <submittedName>
        <fullName evidence="4">LOB domain-containing protein 11</fullName>
    </submittedName>
</protein>
<dbReference type="InterPro" id="IPR004883">
    <property type="entry name" value="LOB"/>
</dbReference>
<feature type="domain" description="LOB" evidence="3">
    <location>
        <begin position="35"/>
        <end position="136"/>
    </location>
</feature>
<comment type="similarity">
    <text evidence="1">Belongs to the LOB domain-containing protein family.</text>
</comment>
<evidence type="ECO:0000313" key="4">
    <source>
        <dbReference type="EMBL" id="KAL1542528.1"/>
    </source>
</evidence>
<sequence length="191" mass="21318">MHRPTTISASTALLKAEHWPSPTSPPPLPPAVILTPCAACKTLRRRCADKCMLAPYFPPNEPHKFAIAHRIFGASNIIKLLQEIPEAQRGDAVTSMVYEAKARLRDPIYGCVGVICHLQKQADELRVELARAQAEMLNMQCQNANLVDQFCKSMETKEVDENSPLDDEMQYHGNPSLFFDEGIMGNSPLWT</sequence>
<proteinExistence type="inferred from homology"/>
<dbReference type="PANTHER" id="PTHR31301">
    <property type="entry name" value="LOB DOMAIN-CONTAINING PROTEIN 4-RELATED"/>
    <property type="match status" value="1"/>
</dbReference>
<accession>A0ABD1GHJ1</accession>
<dbReference type="Proteomes" id="UP001567538">
    <property type="component" value="Unassembled WGS sequence"/>
</dbReference>
<dbReference type="PROSITE" id="PS50891">
    <property type="entry name" value="LOB"/>
    <property type="match status" value="1"/>
</dbReference>
<dbReference type="AlphaFoldDB" id="A0ABD1GHJ1"/>